<protein>
    <submittedName>
        <fullName evidence="2">Protein N-acetyltransferase, RimJ/RimL family</fullName>
    </submittedName>
</protein>
<name>A0A1K2HAL4_9NEIS</name>
<organism evidence="2 3">
    <name type="scientific">Chitinimonas taiwanensis DSM 18899</name>
    <dbReference type="NCBI Taxonomy" id="1121279"/>
    <lineage>
        <taxon>Bacteria</taxon>
        <taxon>Pseudomonadati</taxon>
        <taxon>Pseudomonadota</taxon>
        <taxon>Betaproteobacteria</taxon>
        <taxon>Neisseriales</taxon>
        <taxon>Chitinibacteraceae</taxon>
        <taxon>Chitinimonas</taxon>
    </lineage>
</organism>
<accession>A0A1K2HAL4</accession>
<dbReference type="PANTHER" id="PTHR43792:SF1">
    <property type="entry name" value="N-ACETYLTRANSFERASE DOMAIN-CONTAINING PROTEIN"/>
    <property type="match status" value="1"/>
</dbReference>
<dbReference type="EMBL" id="FPKR01000003">
    <property type="protein sequence ID" value="SFZ73561.1"/>
    <property type="molecule type" value="Genomic_DNA"/>
</dbReference>
<keyword evidence="2" id="KW-0808">Transferase</keyword>
<sequence length="213" mass="23442">MNQQPSPVHVRLTARLCLRAPTAADLDALFEIYADPATQRFNPAGPLASREAAGHLLWRWQLHWAQHGFGMWVVCRREAPEQVLGFGGLSWREYGDTRRLNLGFRLRPAAWGQGLATELGQAALALAFEELDQAAVYALVRPDNLPSRKTLAKLGLQPVGELQDFPWLSPSSVYCLARASQQLPVAMSSAPALAINAAQRVARPQTVRSKQLA</sequence>
<dbReference type="PROSITE" id="PS51186">
    <property type="entry name" value="GNAT"/>
    <property type="match status" value="1"/>
</dbReference>
<dbReference type="SUPFAM" id="SSF55729">
    <property type="entry name" value="Acyl-CoA N-acyltransferases (Nat)"/>
    <property type="match status" value="1"/>
</dbReference>
<dbReference type="PANTHER" id="PTHR43792">
    <property type="entry name" value="GNAT FAMILY, PUTATIVE (AFU_ORTHOLOGUE AFUA_3G00765)-RELATED-RELATED"/>
    <property type="match status" value="1"/>
</dbReference>
<evidence type="ECO:0000313" key="3">
    <source>
        <dbReference type="Proteomes" id="UP000186513"/>
    </source>
</evidence>
<dbReference type="InterPro" id="IPR051531">
    <property type="entry name" value="N-acetyltransferase"/>
</dbReference>
<proteinExistence type="predicted"/>
<dbReference type="InterPro" id="IPR016181">
    <property type="entry name" value="Acyl_CoA_acyltransferase"/>
</dbReference>
<keyword evidence="3" id="KW-1185">Reference proteome</keyword>
<dbReference type="Pfam" id="PF13302">
    <property type="entry name" value="Acetyltransf_3"/>
    <property type="match status" value="1"/>
</dbReference>
<dbReference type="GO" id="GO:0016747">
    <property type="term" value="F:acyltransferase activity, transferring groups other than amino-acyl groups"/>
    <property type="evidence" value="ECO:0007669"/>
    <property type="project" value="InterPro"/>
</dbReference>
<reference evidence="2 3" key="1">
    <citation type="submission" date="2016-11" db="EMBL/GenBank/DDBJ databases">
        <authorList>
            <person name="Jaros S."/>
            <person name="Januszkiewicz K."/>
            <person name="Wedrychowicz H."/>
        </authorList>
    </citation>
    <scope>NUCLEOTIDE SEQUENCE [LARGE SCALE GENOMIC DNA]</scope>
    <source>
        <strain evidence="2 3">DSM 18899</strain>
    </source>
</reference>
<dbReference type="OrthoDB" id="9801656at2"/>
<evidence type="ECO:0000259" key="1">
    <source>
        <dbReference type="PROSITE" id="PS51186"/>
    </source>
</evidence>
<evidence type="ECO:0000313" key="2">
    <source>
        <dbReference type="EMBL" id="SFZ73561.1"/>
    </source>
</evidence>
<dbReference type="RefSeq" id="WP_072427437.1">
    <property type="nucleotide sequence ID" value="NZ_FPKR01000003.1"/>
</dbReference>
<dbReference type="STRING" id="1121279.SAMN02745887_00894"/>
<feature type="domain" description="N-acetyltransferase" evidence="1">
    <location>
        <begin position="16"/>
        <end position="180"/>
    </location>
</feature>
<dbReference type="Gene3D" id="3.40.630.30">
    <property type="match status" value="1"/>
</dbReference>
<dbReference type="InterPro" id="IPR000182">
    <property type="entry name" value="GNAT_dom"/>
</dbReference>
<dbReference type="AlphaFoldDB" id="A0A1K2HAL4"/>
<dbReference type="Proteomes" id="UP000186513">
    <property type="component" value="Unassembled WGS sequence"/>
</dbReference>
<gene>
    <name evidence="2" type="ORF">SAMN02745887_00894</name>
</gene>